<accession>A0A4P6JZJ8</accession>
<dbReference type="AlphaFoldDB" id="A0A4P6JZJ8"/>
<reference evidence="7 8" key="1">
    <citation type="submission" date="2019-01" db="EMBL/GenBank/DDBJ databases">
        <title>Ktedonosporobacter rubrisoli SCAWS-G2.</title>
        <authorList>
            <person name="Huang Y."/>
            <person name="Yan B."/>
        </authorList>
    </citation>
    <scope>NUCLEOTIDE SEQUENCE [LARGE SCALE GENOMIC DNA]</scope>
    <source>
        <strain evidence="7 8">SCAWS-G2</strain>
    </source>
</reference>
<comment type="subcellular location">
    <subcellularLocation>
        <location evidence="1">Membrane</location>
    </subcellularLocation>
</comment>
<dbReference type="GO" id="GO:0071555">
    <property type="term" value="P:cell wall organization"/>
    <property type="evidence" value="ECO:0007669"/>
    <property type="project" value="TreeGrafter"/>
</dbReference>
<evidence type="ECO:0000313" key="8">
    <source>
        <dbReference type="Proteomes" id="UP000290365"/>
    </source>
</evidence>
<dbReference type="SUPFAM" id="SSF56601">
    <property type="entry name" value="beta-lactamase/transpeptidase-like"/>
    <property type="match status" value="1"/>
</dbReference>
<dbReference type="RefSeq" id="WP_129892250.1">
    <property type="nucleotide sequence ID" value="NZ_CP035758.1"/>
</dbReference>
<dbReference type="Pfam" id="PF03717">
    <property type="entry name" value="PBP_dimer"/>
    <property type="match status" value="1"/>
</dbReference>
<dbReference type="EMBL" id="CP035758">
    <property type="protein sequence ID" value="QBD81189.1"/>
    <property type="molecule type" value="Genomic_DNA"/>
</dbReference>
<comment type="similarity">
    <text evidence="2">Belongs to the transpeptidase family.</text>
</comment>
<evidence type="ECO:0000256" key="4">
    <source>
        <dbReference type="SAM" id="Phobius"/>
    </source>
</evidence>
<dbReference type="GO" id="GO:0008658">
    <property type="term" value="F:penicillin binding"/>
    <property type="evidence" value="ECO:0007669"/>
    <property type="project" value="InterPro"/>
</dbReference>
<dbReference type="PANTHER" id="PTHR30627">
    <property type="entry name" value="PEPTIDOGLYCAN D,D-TRANSPEPTIDASE"/>
    <property type="match status" value="1"/>
</dbReference>
<proteinExistence type="inferred from homology"/>
<dbReference type="InterPro" id="IPR036138">
    <property type="entry name" value="PBP_dimer_sf"/>
</dbReference>
<protein>
    <submittedName>
        <fullName evidence="7">Penicillin-binding protein 2</fullName>
    </submittedName>
</protein>
<sequence length="584" mass="63681">MNVELRRARHRQMFIFLLVCAGMLGLLARLYYWQVLQSSHLSQLANAEHIQNQILNAPRGLIYDAQGHILATNIVRDDVYIEPIQFVQDHPDAENRQAQLALLVQRLHQVLPGVSEDSLNQAFASNQATVRIASLIEPTQSQRLRSLRLSYTFLEPHTARNYPNGELAAQVLGFVQDGGNGVYGVEGMYNKLLAGKSGNFTAETDLSGNPLTVGASSQQAAVNGADLTLTIDSSLQYIAQTMLANEVKRLEAQSGSVIVLNARTGGIVAMAGAPTFDPNHYSQYYKDRGCLGSRFVYFNPSLTCAYEPGSTMKAVTMAAALDQSLITPHTTLHDPGYITFKDGTPTVTNWRTKSYGIETMTQVLEHSANVGAAYVAHDILGPDRFYPYLQRFGFGQAYNIDGPEEKGGYRTNKSPDWSPSDLARQSFGQAILATPLQMAMVFQAIANGGVMMQPYLVASVENNGQVETTQPHALRRVISEQAAKLLSGMLVSAANYNQQATFQGYSVAVKTGTATTQGISDDETEASMAGFLPATNPQFVILVKLDRPHANDNIYGGTAAAPLWKAVAQQLMWHYGVPPDQPQA</sequence>
<dbReference type="KEGG" id="kbs:EPA93_36530"/>
<dbReference type="InterPro" id="IPR050515">
    <property type="entry name" value="Beta-lactam/transpept"/>
</dbReference>
<dbReference type="InterPro" id="IPR001460">
    <property type="entry name" value="PCN-bd_Tpept"/>
</dbReference>
<name>A0A4P6JZJ8_KTERU</name>
<dbReference type="InterPro" id="IPR012338">
    <property type="entry name" value="Beta-lactam/transpept-like"/>
</dbReference>
<keyword evidence="4" id="KW-1133">Transmembrane helix</keyword>
<feature type="domain" description="Penicillin-binding protein dimerisation" evidence="6">
    <location>
        <begin position="56"/>
        <end position="212"/>
    </location>
</feature>
<evidence type="ECO:0000259" key="5">
    <source>
        <dbReference type="Pfam" id="PF00905"/>
    </source>
</evidence>
<evidence type="ECO:0000256" key="1">
    <source>
        <dbReference type="ARBA" id="ARBA00004370"/>
    </source>
</evidence>
<evidence type="ECO:0000256" key="3">
    <source>
        <dbReference type="ARBA" id="ARBA00023136"/>
    </source>
</evidence>
<dbReference type="GO" id="GO:0005886">
    <property type="term" value="C:plasma membrane"/>
    <property type="evidence" value="ECO:0007669"/>
    <property type="project" value="TreeGrafter"/>
</dbReference>
<dbReference type="SUPFAM" id="SSF56519">
    <property type="entry name" value="Penicillin binding protein dimerisation domain"/>
    <property type="match status" value="1"/>
</dbReference>
<organism evidence="7 8">
    <name type="scientific">Ktedonosporobacter rubrisoli</name>
    <dbReference type="NCBI Taxonomy" id="2509675"/>
    <lineage>
        <taxon>Bacteria</taxon>
        <taxon>Bacillati</taxon>
        <taxon>Chloroflexota</taxon>
        <taxon>Ktedonobacteria</taxon>
        <taxon>Ktedonobacterales</taxon>
        <taxon>Ktedonosporobacteraceae</taxon>
        <taxon>Ktedonosporobacter</taxon>
    </lineage>
</organism>
<dbReference type="Proteomes" id="UP000290365">
    <property type="component" value="Chromosome"/>
</dbReference>
<dbReference type="PANTHER" id="PTHR30627:SF1">
    <property type="entry name" value="PEPTIDOGLYCAN D,D-TRANSPEPTIDASE FTSI"/>
    <property type="match status" value="1"/>
</dbReference>
<evidence type="ECO:0000313" key="7">
    <source>
        <dbReference type="EMBL" id="QBD81189.1"/>
    </source>
</evidence>
<gene>
    <name evidence="7" type="ORF">EPA93_36530</name>
</gene>
<keyword evidence="4" id="KW-0812">Transmembrane</keyword>
<dbReference type="Pfam" id="PF00905">
    <property type="entry name" value="Transpeptidase"/>
    <property type="match status" value="1"/>
</dbReference>
<evidence type="ECO:0000259" key="6">
    <source>
        <dbReference type="Pfam" id="PF03717"/>
    </source>
</evidence>
<keyword evidence="8" id="KW-1185">Reference proteome</keyword>
<dbReference type="Gene3D" id="3.90.1310.10">
    <property type="entry name" value="Penicillin-binding protein 2a (Domain 2)"/>
    <property type="match status" value="1"/>
</dbReference>
<dbReference type="OrthoDB" id="9804124at2"/>
<evidence type="ECO:0000256" key="2">
    <source>
        <dbReference type="ARBA" id="ARBA00007171"/>
    </source>
</evidence>
<keyword evidence="3 4" id="KW-0472">Membrane</keyword>
<feature type="transmembrane region" description="Helical" evidence="4">
    <location>
        <begin position="12"/>
        <end position="33"/>
    </location>
</feature>
<dbReference type="Gene3D" id="3.40.710.10">
    <property type="entry name" value="DD-peptidase/beta-lactamase superfamily"/>
    <property type="match status" value="1"/>
</dbReference>
<dbReference type="InterPro" id="IPR005311">
    <property type="entry name" value="PBP_dimer"/>
</dbReference>
<feature type="domain" description="Penicillin-binding protein transpeptidase" evidence="5">
    <location>
        <begin position="255"/>
        <end position="567"/>
    </location>
</feature>